<gene>
    <name evidence="2" type="ORF">ACH4WX_25595</name>
</gene>
<evidence type="ECO:0000313" key="2">
    <source>
        <dbReference type="EMBL" id="MFI1464110.1"/>
    </source>
</evidence>
<feature type="transmembrane region" description="Helical" evidence="1">
    <location>
        <begin position="101"/>
        <end position="126"/>
    </location>
</feature>
<accession>A0ABW7TTF7</accession>
<dbReference type="RefSeq" id="WP_033245581.1">
    <property type="nucleotide sequence ID" value="NZ_JBIRUQ010000007.1"/>
</dbReference>
<feature type="transmembrane region" description="Helical" evidence="1">
    <location>
        <begin position="181"/>
        <end position="202"/>
    </location>
</feature>
<feature type="transmembrane region" description="Helical" evidence="1">
    <location>
        <begin position="146"/>
        <end position="169"/>
    </location>
</feature>
<evidence type="ECO:0008006" key="4">
    <source>
        <dbReference type="Google" id="ProtNLM"/>
    </source>
</evidence>
<keyword evidence="1" id="KW-0812">Transmembrane</keyword>
<comment type="caution">
    <text evidence="2">The sequence shown here is derived from an EMBL/GenBank/DDBJ whole genome shotgun (WGS) entry which is preliminary data.</text>
</comment>
<evidence type="ECO:0000313" key="3">
    <source>
        <dbReference type="Proteomes" id="UP001611263"/>
    </source>
</evidence>
<name>A0ABW7TTF7_9NOCA</name>
<reference evidence="2 3" key="1">
    <citation type="submission" date="2024-10" db="EMBL/GenBank/DDBJ databases">
        <title>The Natural Products Discovery Center: Release of the First 8490 Sequenced Strains for Exploring Actinobacteria Biosynthetic Diversity.</title>
        <authorList>
            <person name="Kalkreuter E."/>
            <person name="Kautsar S.A."/>
            <person name="Yang D."/>
            <person name="Bader C.D."/>
            <person name="Teijaro C.N."/>
            <person name="Fluegel L."/>
            <person name="Davis C.M."/>
            <person name="Simpson J.R."/>
            <person name="Lauterbach L."/>
            <person name="Steele A.D."/>
            <person name="Gui C."/>
            <person name="Meng S."/>
            <person name="Li G."/>
            <person name="Viehrig K."/>
            <person name="Ye F."/>
            <person name="Su P."/>
            <person name="Kiefer A.F."/>
            <person name="Nichols A."/>
            <person name="Cepeda A.J."/>
            <person name="Yan W."/>
            <person name="Fan B."/>
            <person name="Jiang Y."/>
            <person name="Adhikari A."/>
            <person name="Zheng C.-J."/>
            <person name="Schuster L."/>
            <person name="Cowan T.M."/>
            <person name="Smanski M.J."/>
            <person name="Chevrette M.G."/>
            <person name="De Carvalho L.P.S."/>
            <person name="Shen B."/>
        </authorList>
    </citation>
    <scope>NUCLEOTIDE SEQUENCE [LARGE SCALE GENOMIC DNA]</scope>
    <source>
        <strain evidence="2 3">NPDC020568</strain>
    </source>
</reference>
<keyword evidence="3" id="KW-1185">Reference proteome</keyword>
<keyword evidence="1" id="KW-0472">Membrane</keyword>
<keyword evidence="1" id="KW-1133">Transmembrane helix</keyword>
<organism evidence="2 3">
    <name type="scientific">Nocardia carnea</name>
    <dbReference type="NCBI Taxonomy" id="37328"/>
    <lineage>
        <taxon>Bacteria</taxon>
        <taxon>Bacillati</taxon>
        <taxon>Actinomycetota</taxon>
        <taxon>Actinomycetes</taxon>
        <taxon>Mycobacteriales</taxon>
        <taxon>Nocardiaceae</taxon>
        <taxon>Nocardia</taxon>
    </lineage>
</organism>
<feature type="transmembrane region" description="Helical" evidence="1">
    <location>
        <begin position="65"/>
        <end position="89"/>
    </location>
</feature>
<dbReference type="Proteomes" id="UP001611263">
    <property type="component" value="Unassembled WGS sequence"/>
</dbReference>
<feature type="transmembrane region" description="Helical" evidence="1">
    <location>
        <begin position="214"/>
        <end position="232"/>
    </location>
</feature>
<dbReference type="GeneID" id="93508547"/>
<sequence length="247" mass="26662">MQIPAEAQDSSSAADLEIQSISVWTGPVAGVILLIAFLAFPGFFPPISPDMPAEQVAAFYADNQALIRFSMITFNLCGIMLIPFFMVIVAQLKRMATQTHVFAYCYLTATVSGATIFALADIFYLVAAFRPDRDPELILLLNDMAWIVFIAPVGILVAQNLLLAAAIYFDSGPQRVFPRWVAHFAVGTAIAMAPATAAAVVTSGPLAWDGVISFWLRNGAFAAFTVVMFFVLRATLRRQAAATGGSR</sequence>
<protein>
    <recommendedName>
        <fullName evidence="4">DUF4386 family protein</fullName>
    </recommendedName>
</protein>
<evidence type="ECO:0000256" key="1">
    <source>
        <dbReference type="SAM" id="Phobius"/>
    </source>
</evidence>
<feature type="transmembrane region" description="Helical" evidence="1">
    <location>
        <begin position="21"/>
        <end position="45"/>
    </location>
</feature>
<proteinExistence type="predicted"/>
<dbReference type="EMBL" id="JBIRUQ010000007">
    <property type="protein sequence ID" value="MFI1464110.1"/>
    <property type="molecule type" value="Genomic_DNA"/>
</dbReference>